<sequence length="99" mass="11148">MNLCHRFVEDSDWEYSEFSSYDLGQAVAHMTFQGLAMGLTARQFRAFDKDGLSSEFALPPHWEISTITAFGPIPQRDPGARDRRPTNDLLWPADTGDVA</sequence>
<accession>A0ABY2BA33</accession>
<protein>
    <recommendedName>
        <fullName evidence="4">Nitroreductase family protein</fullName>
    </recommendedName>
</protein>
<name>A0ABY2BA33_9ACTN</name>
<dbReference type="Proteomes" id="UP000295818">
    <property type="component" value="Unassembled WGS sequence"/>
</dbReference>
<dbReference type="InterPro" id="IPR000415">
    <property type="entry name" value="Nitroreductase-like"/>
</dbReference>
<keyword evidence="3" id="KW-1185">Reference proteome</keyword>
<gene>
    <name evidence="2" type="ORF">EV644_12498</name>
</gene>
<feature type="region of interest" description="Disordered" evidence="1">
    <location>
        <begin position="71"/>
        <end position="99"/>
    </location>
</feature>
<evidence type="ECO:0000313" key="2">
    <source>
        <dbReference type="EMBL" id="TCO12974.1"/>
    </source>
</evidence>
<reference evidence="2 3" key="1">
    <citation type="journal article" date="2015" name="Stand. Genomic Sci.">
        <title>Genomic Encyclopedia of Bacterial and Archaeal Type Strains, Phase III: the genomes of soil and plant-associated and newly described type strains.</title>
        <authorList>
            <person name="Whitman W.B."/>
            <person name="Woyke T."/>
            <person name="Klenk H.P."/>
            <person name="Zhou Y."/>
            <person name="Lilburn T.G."/>
            <person name="Beck B.J."/>
            <person name="De Vos P."/>
            <person name="Vandamme P."/>
            <person name="Eisen J.A."/>
            <person name="Garrity G."/>
            <person name="Hugenholtz P."/>
            <person name="Kyrpides N.C."/>
        </authorList>
    </citation>
    <scope>NUCLEOTIDE SEQUENCE [LARGE SCALE GENOMIC DNA]</scope>
    <source>
        <strain evidence="2 3">VKM Ac-2538</strain>
    </source>
</reference>
<proteinExistence type="predicted"/>
<dbReference type="EMBL" id="SLWM01000024">
    <property type="protein sequence ID" value="TCO12974.1"/>
    <property type="molecule type" value="Genomic_DNA"/>
</dbReference>
<dbReference type="SUPFAM" id="SSF55469">
    <property type="entry name" value="FMN-dependent nitroreductase-like"/>
    <property type="match status" value="1"/>
</dbReference>
<organism evidence="2 3">
    <name type="scientific">Kribbella orskensis</name>
    <dbReference type="NCBI Taxonomy" id="2512216"/>
    <lineage>
        <taxon>Bacteria</taxon>
        <taxon>Bacillati</taxon>
        <taxon>Actinomycetota</taxon>
        <taxon>Actinomycetes</taxon>
        <taxon>Propionibacteriales</taxon>
        <taxon>Kribbellaceae</taxon>
        <taxon>Kribbella</taxon>
    </lineage>
</organism>
<evidence type="ECO:0000256" key="1">
    <source>
        <dbReference type="SAM" id="MobiDB-lite"/>
    </source>
</evidence>
<comment type="caution">
    <text evidence="2">The sequence shown here is derived from an EMBL/GenBank/DDBJ whole genome shotgun (WGS) entry which is preliminary data.</text>
</comment>
<evidence type="ECO:0000313" key="3">
    <source>
        <dbReference type="Proteomes" id="UP000295818"/>
    </source>
</evidence>
<evidence type="ECO:0008006" key="4">
    <source>
        <dbReference type="Google" id="ProtNLM"/>
    </source>
</evidence>
<dbReference type="Gene3D" id="3.40.109.10">
    <property type="entry name" value="NADH Oxidase"/>
    <property type="match status" value="1"/>
</dbReference>